<keyword evidence="4" id="KW-1185">Reference proteome</keyword>
<dbReference type="Proteomes" id="UP000018769">
    <property type="component" value="Chromosome I"/>
</dbReference>
<keyword evidence="2" id="KW-0472">Membrane</keyword>
<sequence>MIENSNSEKKIKKNKCSSDNHNNHDHNHNHEDGSHDHGVIQEFLHHFPYAIFSVALSMIILSLLDYNGQADNLERSCSGFHMLFHSFHFLHILFASTGTVLTYSRFAKNPTLIKTLLIGTISPMIFCILSDVLLPYLSGYALGVEMDLHICFYRELHNVLPFLLMGVLNGLVLKSHHSAALNVFSLGSHFTHILISSLASLFYMVSHGFHNWYPQMGYVFLFLVIAIVVPCTFSDVIIPMYFAYKEPNKK</sequence>
<feature type="transmembrane region" description="Helical" evidence="2">
    <location>
        <begin position="84"/>
        <end position="103"/>
    </location>
</feature>
<feature type="region of interest" description="Disordered" evidence="1">
    <location>
        <begin position="1"/>
        <end position="33"/>
    </location>
</feature>
<protein>
    <submittedName>
        <fullName evidence="3">Uncharacterized protein</fullName>
    </submittedName>
</protein>
<keyword evidence="2" id="KW-1133">Transmembrane helix</keyword>
<organism evidence="3 4">
    <name type="scientific">Candidatus Babela massiliensis</name>
    <dbReference type="NCBI Taxonomy" id="673862"/>
    <lineage>
        <taxon>Bacteria</taxon>
        <taxon>Candidatus Babelota</taxon>
        <taxon>Candidatus Babeliae</taxon>
        <taxon>Candidatus Babeliales</taxon>
        <taxon>Candidatus Babeliaceae</taxon>
        <taxon>Candidatus Babela</taxon>
    </lineage>
</organism>
<feature type="transmembrane region" description="Helical" evidence="2">
    <location>
        <begin position="115"/>
        <end position="136"/>
    </location>
</feature>
<name>V6DFP3_9BACT</name>
<reference evidence="3 4" key="1">
    <citation type="journal article" date="2015" name="Biol. Direct">
        <title>Babela massiliensis, a representative of a widespread bacterial phylum with unusual adaptations to parasitism in amoebae.</title>
        <authorList>
            <person name="Pagnier I."/>
            <person name="Yutin N."/>
            <person name="Croce O."/>
            <person name="Makarova K.S."/>
            <person name="Wolf Y.I."/>
            <person name="Benamar S."/>
            <person name="Raoult D."/>
            <person name="Koonin E.V."/>
            <person name="La Scola B."/>
        </authorList>
    </citation>
    <scope>NUCLEOTIDE SEQUENCE [LARGE SCALE GENOMIC DNA]</scope>
    <source>
        <strain evidence="4">BABL1</strain>
    </source>
</reference>
<dbReference type="eggNOG" id="ENOG5033A1X">
    <property type="taxonomic scope" value="Bacteria"/>
</dbReference>
<dbReference type="RefSeq" id="WP_023791437.1">
    <property type="nucleotide sequence ID" value="NC_023003.1"/>
</dbReference>
<feature type="transmembrane region" description="Helical" evidence="2">
    <location>
        <begin position="47"/>
        <end position="64"/>
    </location>
</feature>
<feature type="transmembrane region" description="Helical" evidence="2">
    <location>
        <begin position="217"/>
        <end position="244"/>
    </location>
</feature>
<keyword evidence="2" id="KW-0812">Transmembrane</keyword>
<dbReference type="OrthoDB" id="277835at2"/>
<feature type="transmembrane region" description="Helical" evidence="2">
    <location>
        <begin position="156"/>
        <end position="173"/>
    </location>
</feature>
<accession>V6DFP3</accession>
<gene>
    <name evidence="3" type="ORF">BABL1_gene_1066</name>
</gene>
<dbReference type="HOGENOM" id="CLU_1109815_0_0_7"/>
<evidence type="ECO:0000313" key="4">
    <source>
        <dbReference type="Proteomes" id="UP000018769"/>
    </source>
</evidence>
<evidence type="ECO:0000256" key="1">
    <source>
        <dbReference type="SAM" id="MobiDB-lite"/>
    </source>
</evidence>
<dbReference type="AlphaFoldDB" id="V6DFP3"/>
<dbReference type="KEGG" id="dpb:BABL1_gene_1066"/>
<feature type="transmembrane region" description="Helical" evidence="2">
    <location>
        <begin position="180"/>
        <end position="205"/>
    </location>
</feature>
<evidence type="ECO:0000256" key="2">
    <source>
        <dbReference type="SAM" id="Phobius"/>
    </source>
</evidence>
<evidence type="ECO:0000313" key="3">
    <source>
        <dbReference type="EMBL" id="CDK30390.1"/>
    </source>
</evidence>
<feature type="compositionally biased region" description="Basic and acidic residues" evidence="1">
    <location>
        <begin position="16"/>
        <end position="33"/>
    </location>
</feature>
<dbReference type="EMBL" id="HG793133">
    <property type="protein sequence ID" value="CDK30390.1"/>
    <property type="molecule type" value="Genomic_DNA"/>
</dbReference>
<proteinExistence type="predicted"/>
<dbReference type="STRING" id="673862.BABL1_gene_1066"/>